<feature type="transmembrane region" description="Helical" evidence="1">
    <location>
        <begin position="115"/>
        <end position="142"/>
    </location>
</feature>
<keyword evidence="1" id="KW-1133">Transmembrane helix</keyword>
<dbReference type="STRING" id="99656.SAMN05421659_12410"/>
<evidence type="ECO:0008006" key="4">
    <source>
        <dbReference type="Google" id="ProtNLM"/>
    </source>
</evidence>
<sequence>MRKIRPFWGNDVVKTEIWLDALSKRGWELKRIHFKCGIFEFEPCEATKKNHRIVYQKGFSGVSECIPQNLVEDGYKEVCCGKNFYVLSTEKEPMSAPSYAGFLERNQKRAYVTGIIALIGTFWFSLIFIFLLMIFGVVFFGGGTIESGSQDNTQFVFSWIEIVISIAQFLPTAVYLVCLGTWIKLRKTNKQLVLLCGEKVNLKFTRPVELIRSKQEIKKSKKEKLLHF</sequence>
<dbReference type="RefSeq" id="WP_092457896.1">
    <property type="nucleotide sequence ID" value="NZ_FOJI01000024.1"/>
</dbReference>
<keyword evidence="3" id="KW-1185">Reference proteome</keyword>
<reference evidence="2 3" key="1">
    <citation type="submission" date="2016-10" db="EMBL/GenBank/DDBJ databases">
        <authorList>
            <person name="de Groot N.N."/>
        </authorList>
    </citation>
    <scope>NUCLEOTIDE SEQUENCE [LARGE SCALE GENOMIC DNA]</scope>
    <source>
        <strain evidence="2 3">DSM 9179</strain>
    </source>
</reference>
<dbReference type="AlphaFoldDB" id="A0A1I0RUD4"/>
<evidence type="ECO:0000313" key="3">
    <source>
        <dbReference type="Proteomes" id="UP000199701"/>
    </source>
</evidence>
<organism evidence="2 3">
    <name type="scientific">[Clostridium] fimetarium</name>
    <dbReference type="NCBI Taxonomy" id="99656"/>
    <lineage>
        <taxon>Bacteria</taxon>
        <taxon>Bacillati</taxon>
        <taxon>Bacillota</taxon>
        <taxon>Clostridia</taxon>
        <taxon>Lachnospirales</taxon>
        <taxon>Lachnospiraceae</taxon>
    </lineage>
</organism>
<accession>A0A1I0RUD4</accession>
<keyword evidence="1" id="KW-0472">Membrane</keyword>
<dbReference type="EMBL" id="FOJI01000024">
    <property type="protein sequence ID" value="SEW45050.1"/>
    <property type="molecule type" value="Genomic_DNA"/>
</dbReference>
<dbReference type="Proteomes" id="UP000199701">
    <property type="component" value="Unassembled WGS sequence"/>
</dbReference>
<evidence type="ECO:0000256" key="1">
    <source>
        <dbReference type="SAM" id="Phobius"/>
    </source>
</evidence>
<name>A0A1I0RUD4_9FIRM</name>
<feature type="transmembrane region" description="Helical" evidence="1">
    <location>
        <begin position="162"/>
        <end position="183"/>
    </location>
</feature>
<evidence type="ECO:0000313" key="2">
    <source>
        <dbReference type="EMBL" id="SEW45050.1"/>
    </source>
</evidence>
<dbReference type="InterPro" id="IPR021359">
    <property type="entry name" value="DUF2812"/>
</dbReference>
<gene>
    <name evidence="2" type="ORF">SAMN05421659_12410</name>
</gene>
<dbReference type="Pfam" id="PF11193">
    <property type="entry name" value="DUF2812"/>
    <property type="match status" value="1"/>
</dbReference>
<dbReference type="OrthoDB" id="8230517at2"/>
<proteinExistence type="predicted"/>
<keyword evidence="1" id="KW-0812">Transmembrane</keyword>
<protein>
    <recommendedName>
        <fullName evidence="4">DUF2812 domain-containing protein</fullName>
    </recommendedName>
</protein>